<proteinExistence type="predicted"/>
<dbReference type="OrthoDB" id="1845088at2759"/>
<sequence length="136" mass="15747">SRTQDPDRTSSHEAIPNPEIHSSATFAQQISLSCPCYKFHHYLVNPNIPLCYLNERDKELNLVNPTYADWEQDSLILTWFLLTSLMSSFQEWFTHQPELKSITKGDLTIEEYLARIQAIVDVLLPIDDSVTDRDHL</sequence>
<accession>A0A371FI07</accession>
<feature type="non-terminal residue" evidence="1">
    <location>
        <position position="1"/>
    </location>
</feature>
<keyword evidence="2" id="KW-1185">Reference proteome</keyword>
<reference evidence="1" key="1">
    <citation type="submission" date="2018-05" db="EMBL/GenBank/DDBJ databases">
        <title>Draft genome of Mucuna pruriens seed.</title>
        <authorList>
            <person name="Nnadi N.E."/>
            <person name="Vos R."/>
            <person name="Hasami M.H."/>
            <person name="Devisetty U.K."/>
            <person name="Aguiy J.C."/>
        </authorList>
    </citation>
    <scope>NUCLEOTIDE SEQUENCE [LARGE SCALE GENOMIC DNA]</scope>
    <source>
        <strain evidence="1">JCA_2017</strain>
    </source>
</reference>
<dbReference type="EMBL" id="QJKJ01009034">
    <property type="protein sequence ID" value="RDX77929.1"/>
    <property type="molecule type" value="Genomic_DNA"/>
</dbReference>
<dbReference type="AlphaFoldDB" id="A0A371FI07"/>
<protein>
    <recommendedName>
        <fullName evidence="3">Retrotransposon gag domain-containing protein</fullName>
    </recommendedName>
</protein>
<dbReference type="Proteomes" id="UP000257109">
    <property type="component" value="Unassembled WGS sequence"/>
</dbReference>
<name>A0A371FI07_MUCPR</name>
<comment type="caution">
    <text evidence="1">The sequence shown here is derived from an EMBL/GenBank/DDBJ whole genome shotgun (WGS) entry which is preliminary data.</text>
</comment>
<evidence type="ECO:0000313" key="2">
    <source>
        <dbReference type="Proteomes" id="UP000257109"/>
    </source>
</evidence>
<evidence type="ECO:0008006" key="3">
    <source>
        <dbReference type="Google" id="ProtNLM"/>
    </source>
</evidence>
<gene>
    <name evidence="1" type="ORF">CR513_41868</name>
</gene>
<organism evidence="1 2">
    <name type="scientific">Mucuna pruriens</name>
    <name type="common">Velvet bean</name>
    <name type="synonym">Dolichos pruriens</name>
    <dbReference type="NCBI Taxonomy" id="157652"/>
    <lineage>
        <taxon>Eukaryota</taxon>
        <taxon>Viridiplantae</taxon>
        <taxon>Streptophyta</taxon>
        <taxon>Embryophyta</taxon>
        <taxon>Tracheophyta</taxon>
        <taxon>Spermatophyta</taxon>
        <taxon>Magnoliopsida</taxon>
        <taxon>eudicotyledons</taxon>
        <taxon>Gunneridae</taxon>
        <taxon>Pentapetalae</taxon>
        <taxon>rosids</taxon>
        <taxon>fabids</taxon>
        <taxon>Fabales</taxon>
        <taxon>Fabaceae</taxon>
        <taxon>Papilionoideae</taxon>
        <taxon>50 kb inversion clade</taxon>
        <taxon>NPAAA clade</taxon>
        <taxon>indigoferoid/millettioid clade</taxon>
        <taxon>Phaseoleae</taxon>
        <taxon>Mucuna</taxon>
    </lineage>
</organism>
<evidence type="ECO:0000313" key="1">
    <source>
        <dbReference type="EMBL" id="RDX77929.1"/>
    </source>
</evidence>